<organism evidence="2 3">
    <name type="scientific">Ekhidna lutea</name>
    <dbReference type="NCBI Taxonomy" id="447679"/>
    <lineage>
        <taxon>Bacteria</taxon>
        <taxon>Pseudomonadati</taxon>
        <taxon>Bacteroidota</taxon>
        <taxon>Cytophagia</taxon>
        <taxon>Cytophagales</taxon>
        <taxon>Reichenbachiellaceae</taxon>
        <taxon>Ekhidna</taxon>
    </lineage>
</organism>
<accession>A0A239LZN3</accession>
<dbReference type="Proteomes" id="UP000198393">
    <property type="component" value="Unassembled WGS sequence"/>
</dbReference>
<dbReference type="OrthoDB" id="980182at2"/>
<dbReference type="Pfam" id="PF09345">
    <property type="entry name" value="SiaC"/>
    <property type="match status" value="1"/>
</dbReference>
<dbReference type="RefSeq" id="WP_089358139.1">
    <property type="nucleotide sequence ID" value="NZ_FZPD01000006.1"/>
</dbReference>
<keyword evidence="3" id="KW-1185">Reference proteome</keyword>
<sequence length="117" mass="13536">MSENEDVIPSVRFNPSTGLLKIEGRSAMRDVQDFYLPIIEQVKNTTVPTFIVEIKLEHFDTGTMKCLFLLMKELKEKQAMGAMIMVRWFSEAGDEDHRELGEDLESRSDLKFNYVSK</sequence>
<name>A0A239LZN3_EKHLU</name>
<gene>
    <name evidence="2" type="ORF">SAMN05421640_3467</name>
</gene>
<evidence type="ECO:0000313" key="3">
    <source>
        <dbReference type="Proteomes" id="UP000198393"/>
    </source>
</evidence>
<protein>
    <recommendedName>
        <fullName evidence="1">SiaC family regulatory phosphoprotein domain-containing protein</fullName>
    </recommendedName>
</protein>
<feature type="domain" description="SiaC family regulatory phosphoprotein" evidence="1">
    <location>
        <begin position="4"/>
        <end position="116"/>
    </location>
</feature>
<evidence type="ECO:0000313" key="2">
    <source>
        <dbReference type="EMBL" id="SNT35114.1"/>
    </source>
</evidence>
<dbReference type="EMBL" id="FZPD01000006">
    <property type="protein sequence ID" value="SNT35114.1"/>
    <property type="molecule type" value="Genomic_DNA"/>
</dbReference>
<proteinExistence type="predicted"/>
<evidence type="ECO:0000259" key="1">
    <source>
        <dbReference type="Pfam" id="PF09345"/>
    </source>
</evidence>
<dbReference type="InterPro" id="IPR018530">
    <property type="entry name" value="SiaC"/>
</dbReference>
<dbReference type="AlphaFoldDB" id="A0A239LZN3"/>
<reference evidence="2 3" key="1">
    <citation type="submission" date="2017-06" db="EMBL/GenBank/DDBJ databases">
        <authorList>
            <person name="Kim H.J."/>
            <person name="Triplett B.A."/>
        </authorList>
    </citation>
    <scope>NUCLEOTIDE SEQUENCE [LARGE SCALE GENOMIC DNA]</scope>
    <source>
        <strain evidence="2 3">DSM 19307</strain>
    </source>
</reference>